<gene>
    <name evidence="2" type="ORF">BST96_06745</name>
</gene>
<keyword evidence="3" id="KW-1185">Reference proteome</keyword>
<feature type="chain" id="PRO_5012168799" evidence="1">
    <location>
        <begin position="23"/>
        <end position="86"/>
    </location>
</feature>
<protein>
    <submittedName>
        <fullName evidence="2">Uncharacterized protein</fullName>
    </submittedName>
</protein>
<evidence type="ECO:0000313" key="3">
    <source>
        <dbReference type="Proteomes" id="UP000193450"/>
    </source>
</evidence>
<proteinExistence type="predicted"/>
<dbReference type="RefSeq" id="WP_085757957.1">
    <property type="nucleotide sequence ID" value="NZ_CP019343.1"/>
</dbReference>
<name>A0A1X9NFW2_9GAMM</name>
<dbReference type="Proteomes" id="UP000193450">
    <property type="component" value="Chromosome"/>
</dbReference>
<dbReference type="AlphaFoldDB" id="A0A1X9NFW2"/>
<feature type="signal peptide" evidence="1">
    <location>
        <begin position="1"/>
        <end position="22"/>
    </location>
</feature>
<accession>A0A1X9NFW2</accession>
<dbReference type="EMBL" id="CP019343">
    <property type="protein sequence ID" value="ARN73837.1"/>
    <property type="molecule type" value="Genomic_DNA"/>
</dbReference>
<reference evidence="2 3" key="1">
    <citation type="submission" date="2016-11" db="EMBL/GenBank/DDBJ databases">
        <title>Trade-off between light-utilization and light-protection in marine flavobacteria.</title>
        <authorList>
            <person name="Kumagai Y."/>
        </authorList>
    </citation>
    <scope>NUCLEOTIDE SEQUENCE [LARGE SCALE GENOMIC DNA]</scope>
    <source>
        <strain evidence="2 3">NBRC 107125</strain>
    </source>
</reference>
<dbReference type="KEGG" id="osg:BST96_06745"/>
<sequence length="86" mass="9444">MNKPIIYLLLSMFIFSSTLLSASEPKPTKRSNGVYTQNVGGKSGLFYLVDTVTTLCFVSPGGGAALTEINCQLLKNRAVWKEIITW</sequence>
<organism evidence="2 3">
    <name type="scientific">Oceanicoccus sagamiensis</name>
    <dbReference type="NCBI Taxonomy" id="716816"/>
    <lineage>
        <taxon>Bacteria</taxon>
        <taxon>Pseudomonadati</taxon>
        <taxon>Pseudomonadota</taxon>
        <taxon>Gammaproteobacteria</taxon>
        <taxon>Cellvibrionales</taxon>
        <taxon>Spongiibacteraceae</taxon>
        <taxon>Oceanicoccus</taxon>
    </lineage>
</organism>
<evidence type="ECO:0000313" key="2">
    <source>
        <dbReference type="EMBL" id="ARN73837.1"/>
    </source>
</evidence>
<keyword evidence="1" id="KW-0732">Signal</keyword>
<evidence type="ECO:0000256" key="1">
    <source>
        <dbReference type="SAM" id="SignalP"/>
    </source>
</evidence>